<protein>
    <submittedName>
        <fullName evidence="1">Uncharacterized protein</fullName>
    </submittedName>
</protein>
<dbReference type="AlphaFoldDB" id="A0A158J1T3"/>
<dbReference type="Proteomes" id="UP000054977">
    <property type="component" value="Unassembled WGS sequence"/>
</dbReference>
<name>A0A158J1T3_9BURK</name>
<accession>A0A158J1T3</accession>
<evidence type="ECO:0000313" key="2">
    <source>
        <dbReference type="Proteomes" id="UP000054977"/>
    </source>
</evidence>
<organism evidence="1 2">
    <name type="scientific">Caballeronia humi</name>
    <dbReference type="NCBI Taxonomy" id="326474"/>
    <lineage>
        <taxon>Bacteria</taxon>
        <taxon>Pseudomonadati</taxon>
        <taxon>Pseudomonadota</taxon>
        <taxon>Betaproteobacteria</taxon>
        <taxon>Burkholderiales</taxon>
        <taxon>Burkholderiaceae</taxon>
        <taxon>Caballeronia</taxon>
    </lineage>
</organism>
<reference evidence="1" key="1">
    <citation type="submission" date="2016-01" db="EMBL/GenBank/DDBJ databases">
        <authorList>
            <person name="Peeters C."/>
        </authorList>
    </citation>
    <scope>NUCLEOTIDE SEQUENCE [LARGE SCALE GENOMIC DNA]</scope>
    <source>
        <strain evidence="1">LMG 22934</strain>
    </source>
</reference>
<comment type="caution">
    <text evidence="1">The sequence shown here is derived from an EMBL/GenBank/DDBJ whole genome shotgun (WGS) entry which is preliminary data.</text>
</comment>
<dbReference type="EMBL" id="FCNW02000051">
    <property type="protein sequence ID" value="SAL62271.1"/>
    <property type="molecule type" value="Genomic_DNA"/>
</dbReference>
<evidence type="ECO:0000313" key="1">
    <source>
        <dbReference type="EMBL" id="SAL62271.1"/>
    </source>
</evidence>
<keyword evidence="2" id="KW-1185">Reference proteome</keyword>
<sequence length="94" mass="10611">MYPAVDLIASSWVLLDAAVVGEEHASNASAPDCGALERRDFACESRLITDTRRQESQQARHFGARLHEAEYVVHQKQHILAALVAKVFCHRERR</sequence>
<gene>
    <name evidence="1" type="ORF">AWB65_05714</name>
</gene>
<proteinExistence type="predicted"/>